<feature type="domain" description="Myb-like" evidence="3">
    <location>
        <begin position="13"/>
        <end position="56"/>
    </location>
</feature>
<feature type="compositionally biased region" description="Polar residues" evidence="2">
    <location>
        <begin position="93"/>
        <end position="102"/>
    </location>
</feature>
<name>A0ABR4INN3_9EURO</name>
<evidence type="ECO:0000256" key="2">
    <source>
        <dbReference type="SAM" id="MobiDB-lite"/>
    </source>
</evidence>
<evidence type="ECO:0000313" key="5">
    <source>
        <dbReference type="Proteomes" id="UP001610446"/>
    </source>
</evidence>
<feature type="compositionally biased region" description="Polar residues" evidence="2">
    <location>
        <begin position="360"/>
        <end position="387"/>
    </location>
</feature>
<dbReference type="InterPro" id="IPR001005">
    <property type="entry name" value="SANT/Myb"/>
</dbReference>
<feature type="compositionally biased region" description="Polar residues" evidence="2">
    <location>
        <begin position="177"/>
        <end position="186"/>
    </location>
</feature>
<keyword evidence="1" id="KW-0175">Coiled coil</keyword>
<feature type="compositionally biased region" description="Basic and acidic residues" evidence="2">
    <location>
        <begin position="112"/>
        <end position="125"/>
    </location>
</feature>
<evidence type="ECO:0000259" key="3">
    <source>
        <dbReference type="PROSITE" id="PS50090"/>
    </source>
</evidence>
<feature type="compositionally biased region" description="Low complexity" evidence="2">
    <location>
        <begin position="216"/>
        <end position="232"/>
    </location>
</feature>
<proteinExistence type="predicted"/>
<dbReference type="EMBL" id="JBFXLU010000333">
    <property type="protein sequence ID" value="KAL2829374.1"/>
    <property type="molecule type" value="Genomic_DNA"/>
</dbReference>
<feature type="region of interest" description="Disordered" evidence="2">
    <location>
        <begin position="58"/>
        <end position="402"/>
    </location>
</feature>
<sequence length="502" mass="54352">MSSNKRPDHLLGWSDEENATLLRLKSQYDSWRDIHKLNLFPNRSPAAVQVQYSRLKNGRPRHVVAGQARGRAKRPGTTMTSPPNIAPLKRSVVTDSSRQSLGSPKRSRKSRRFTDGVDYQDHSSSEGEDLPWDCNTEAADHTPSQTHRAQGWLERTSSSSVGTDYPPVTPTIIKPGDTSQIKSVPSSHEETTDKPEAPHANLPSGTRLSPPERFRATPAAPPAEASTNSTPAVQPQPTTSDAPDSLIAKLKLPAPGAPQPMPTSGSNSPAPLEPVRRASGFTSVNQASHSPSAAPPPQASAPPWDAVNPPSRTPSMPPPPSVPAQSKGTPPLTLVPQTKTTATTPPIPMASFDHIPQPYTAPTLTAQPTSTLSQASNAASIPQTAQTSIPISPASAPPKLPSTEWFNKANEYMSRGIDTIVEEMTVAQRSQNEKLILENKALQSSLSEVTAERDDLKNKLASRAEDHDRLVKEVECLKEERKGMEEYVQKIGEMSARFMRKE</sequence>
<dbReference type="Pfam" id="PF13921">
    <property type="entry name" value="Myb_DNA-bind_6"/>
    <property type="match status" value="1"/>
</dbReference>
<feature type="coiled-coil region" evidence="1">
    <location>
        <begin position="432"/>
        <end position="487"/>
    </location>
</feature>
<feature type="compositionally biased region" description="Pro residues" evidence="2">
    <location>
        <begin position="311"/>
        <end position="322"/>
    </location>
</feature>
<reference evidence="4 5" key="1">
    <citation type="submission" date="2024-07" db="EMBL/GenBank/DDBJ databases">
        <title>Section-level genome sequencing and comparative genomics of Aspergillus sections Usti and Cavernicolus.</title>
        <authorList>
            <consortium name="Lawrence Berkeley National Laboratory"/>
            <person name="Nybo J.L."/>
            <person name="Vesth T.C."/>
            <person name="Theobald S."/>
            <person name="Frisvad J.C."/>
            <person name="Larsen T.O."/>
            <person name="Kjaerboelling I."/>
            <person name="Rothschild-Mancinelli K."/>
            <person name="Lyhne E.K."/>
            <person name="Kogle M.E."/>
            <person name="Barry K."/>
            <person name="Clum A."/>
            <person name="Na H."/>
            <person name="Ledsgaard L."/>
            <person name="Lin J."/>
            <person name="Lipzen A."/>
            <person name="Kuo A."/>
            <person name="Riley R."/>
            <person name="Mondo S."/>
            <person name="Labutti K."/>
            <person name="Haridas S."/>
            <person name="Pangalinan J."/>
            <person name="Salamov A.A."/>
            <person name="Simmons B.A."/>
            <person name="Magnuson J.K."/>
            <person name="Chen J."/>
            <person name="Drula E."/>
            <person name="Henrissat B."/>
            <person name="Wiebenga A."/>
            <person name="Lubbers R.J."/>
            <person name="Gomes A.C."/>
            <person name="Makela M.R."/>
            <person name="Stajich J."/>
            <person name="Grigoriev I.V."/>
            <person name="Mortensen U.H."/>
            <person name="De Vries R.P."/>
            <person name="Baker S.E."/>
            <person name="Andersen M.R."/>
        </authorList>
    </citation>
    <scope>NUCLEOTIDE SEQUENCE [LARGE SCALE GENOMIC DNA]</scope>
    <source>
        <strain evidence="4 5">CBS 123904</strain>
    </source>
</reference>
<dbReference type="PROSITE" id="PS50090">
    <property type="entry name" value="MYB_LIKE"/>
    <property type="match status" value="1"/>
</dbReference>
<protein>
    <recommendedName>
        <fullName evidence="3">Myb-like domain-containing protein</fullName>
    </recommendedName>
</protein>
<feature type="compositionally biased region" description="Polar residues" evidence="2">
    <location>
        <begin position="233"/>
        <end position="242"/>
    </location>
</feature>
<organism evidence="4 5">
    <name type="scientific">Aspergillus pseudoustus</name>
    <dbReference type="NCBI Taxonomy" id="1810923"/>
    <lineage>
        <taxon>Eukaryota</taxon>
        <taxon>Fungi</taxon>
        <taxon>Dikarya</taxon>
        <taxon>Ascomycota</taxon>
        <taxon>Pezizomycotina</taxon>
        <taxon>Eurotiomycetes</taxon>
        <taxon>Eurotiomycetidae</taxon>
        <taxon>Eurotiales</taxon>
        <taxon>Aspergillaceae</taxon>
        <taxon>Aspergillus</taxon>
        <taxon>Aspergillus subgen. Nidulantes</taxon>
    </lineage>
</organism>
<dbReference type="Proteomes" id="UP001610446">
    <property type="component" value="Unassembled WGS sequence"/>
</dbReference>
<feature type="compositionally biased region" description="Basic and acidic residues" evidence="2">
    <location>
        <begin position="187"/>
        <end position="197"/>
    </location>
</feature>
<feature type="compositionally biased region" description="Polar residues" evidence="2">
    <location>
        <begin position="335"/>
        <end position="344"/>
    </location>
</feature>
<gene>
    <name evidence="4" type="ORF">BJY01DRAFT_227932</name>
</gene>
<evidence type="ECO:0000313" key="4">
    <source>
        <dbReference type="EMBL" id="KAL2829374.1"/>
    </source>
</evidence>
<comment type="caution">
    <text evidence="4">The sequence shown here is derived from an EMBL/GenBank/DDBJ whole genome shotgun (WGS) entry which is preliminary data.</text>
</comment>
<evidence type="ECO:0000256" key="1">
    <source>
        <dbReference type="SAM" id="Coils"/>
    </source>
</evidence>
<accession>A0ABR4INN3</accession>
<keyword evidence="5" id="KW-1185">Reference proteome</keyword>